<dbReference type="EMBL" id="CP115611">
    <property type="protein sequence ID" value="WBW70609.1"/>
    <property type="molecule type" value="Genomic_DNA"/>
</dbReference>
<keyword evidence="3" id="KW-1185">Reference proteome</keyword>
<dbReference type="GeneID" id="80874137"/>
<sequence length="809" mass="92349">MEENTAQLKLYWNDNESIVADVLLNVNTGNDKLPVPVLNLNNKTWDLLNFLEMKDDTNNQPKNPASSVLKKEVSTKTPLTTSKPRIPLKSLTDEENSISPNIQEPDVATPPKQFREQPIIGDENAFSSPTKGYRSGNRQECEYIDESSETLDLQGWFTVENELDQTFTTQQECENISETCSEFDELSLNFENVDSCLLSSRRDSFSFLLENGSFTTLSMTSNDMISTSSMKDDMLVSSHEKTFDLEKDKESDSFDNCSELHLQETNEVDISNGDEASNETSILSHPTESFTLENDCLYYNPQLSDPNETNSELFRKSQPTKIWLMLKAKAFFDEMEQSYRAPLNFFIPTFRVELNLVIHSSIHLDWNAHVSSGHFDTQLEQSLDVSNGSSFCSSAPLSASSLSNVVWYTKESLKSVKISETTVSVSLQEDESSFKHLQYEIQCICASKITENSTFTVIAPEAFVLKDVVSDCLDIEFEQQRNDDELDIVFTKVHQRHDMTSIDALHALQILMMDPDAVTENHILPIPIVKHMKHSTKVAFEELVSDYQVFLYDIHGNSQTLAMGCCEFTYNKDMNYGFTLSQLNQCSRATVQNPFIRTRIKRNCLSPIFKVFDGFEDYLQLVFSCILILDSEDQTDILKLKLPEQSRLTWVIEGSHNYLTNVYYSDGIYSITNSKMKQSLSLRIGMLVPLQKTKEGMVFRLPAVLDYTLNHVVVDMEGLKYKISAIEVDKRIHLKPLQRLEFKLLRNVSVLFILREETVKKKRAANVSHTEADSELKPEVSSNLFKETLAVCSIVGYLFIFYQIYMKQI</sequence>
<name>A0AAF0AU99_9SCHI</name>
<dbReference type="RefSeq" id="XP_056034852.1">
    <property type="nucleotide sequence ID" value="XM_056179448.1"/>
</dbReference>
<evidence type="ECO:0000313" key="3">
    <source>
        <dbReference type="Proteomes" id="UP001212411"/>
    </source>
</evidence>
<accession>A0AAF0AU99</accession>
<dbReference type="KEGG" id="som:SOMG_00654"/>
<feature type="region of interest" description="Disordered" evidence="1">
    <location>
        <begin position="55"/>
        <end position="110"/>
    </location>
</feature>
<gene>
    <name evidence="2" type="ORF">SOMG_00654</name>
</gene>
<proteinExistence type="predicted"/>
<dbReference type="AlphaFoldDB" id="A0AAF0AU99"/>
<reference evidence="2 3" key="1">
    <citation type="journal article" date="2023" name="G3 (Bethesda)">
        <title>A high-quality reference genome for the fission yeast Schizosaccharomyces osmophilus.</title>
        <authorList>
            <person name="Jia G.S."/>
            <person name="Zhang W.C."/>
            <person name="Liang Y."/>
            <person name="Liu X.H."/>
            <person name="Rhind N."/>
            <person name="Pidoux A."/>
            <person name="Brysch-Herzberg M."/>
            <person name="Du L.L."/>
        </authorList>
    </citation>
    <scope>NUCLEOTIDE SEQUENCE [LARGE SCALE GENOMIC DNA]</scope>
    <source>
        <strain evidence="2 3">CBS 15793</strain>
    </source>
</reference>
<evidence type="ECO:0000256" key="1">
    <source>
        <dbReference type="SAM" id="MobiDB-lite"/>
    </source>
</evidence>
<protein>
    <submittedName>
        <fullName evidence="2">Uncharacterized protein</fullName>
    </submittedName>
</protein>
<organism evidence="2 3">
    <name type="scientific">Schizosaccharomyces osmophilus</name>
    <dbReference type="NCBI Taxonomy" id="2545709"/>
    <lineage>
        <taxon>Eukaryota</taxon>
        <taxon>Fungi</taxon>
        <taxon>Dikarya</taxon>
        <taxon>Ascomycota</taxon>
        <taxon>Taphrinomycotina</taxon>
        <taxon>Schizosaccharomycetes</taxon>
        <taxon>Schizosaccharomycetales</taxon>
        <taxon>Schizosaccharomycetaceae</taxon>
        <taxon>Schizosaccharomyces</taxon>
    </lineage>
</organism>
<evidence type="ECO:0000313" key="2">
    <source>
        <dbReference type="EMBL" id="WBW70609.1"/>
    </source>
</evidence>
<dbReference type="Proteomes" id="UP001212411">
    <property type="component" value="Chromosome 1"/>
</dbReference>